<dbReference type="Gene3D" id="3.30.370.10">
    <property type="entry name" value="Barstar-like"/>
    <property type="match status" value="1"/>
</dbReference>
<accession>A0ABP8B3H2</accession>
<evidence type="ECO:0000313" key="3">
    <source>
        <dbReference type="EMBL" id="GAA4197151.1"/>
    </source>
</evidence>
<comment type="caution">
    <text evidence="3">The sequence shown here is derived from an EMBL/GenBank/DDBJ whole genome shotgun (WGS) entry which is preliminary data.</text>
</comment>
<organism evidence="3 4">
    <name type="scientific">Streptosporangium oxazolinicum</name>
    <dbReference type="NCBI Taxonomy" id="909287"/>
    <lineage>
        <taxon>Bacteria</taxon>
        <taxon>Bacillati</taxon>
        <taxon>Actinomycetota</taxon>
        <taxon>Actinomycetes</taxon>
        <taxon>Streptosporangiales</taxon>
        <taxon>Streptosporangiaceae</taxon>
        <taxon>Streptosporangium</taxon>
    </lineage>
</organism>
<evidence type="ECO:0000259" key="2">
    <source>
        <dbReference type="Pfam" id="PF01337"/>
    </source>
</evidence>
<gene>
    <name evidence="3" type="ORF">GCM10022252_45660</name>
</gene>
<dbReference type="SUPFAM" id="SSF52038">
    <property type="entry name" value="Barstar-related"/>
    <property type="match status" value="1"/>
</dbReference>
<dbReference type="Pfam" id="PF01337">
    <property type="entry name" value="Barstar"/>
    <property type="match status" value="1"/>
</dbReference>
<reference evidence="4" key="1">
    <citation type="journal article" date="2019" name="Int. J. Syst. Evol. Microbiol.">
        <title>The Global Catalogue of Microorganisms (GCM) 10K type strain sequencing project: providing services to taxonomists for standard genome sequencing and annotation.</title>
        <authorList>
            <consortium name="The Broad Institute Genomics Platform"/>
            <consortium name="The Broad Institute Genome Sequencing Center for Infectious Disease"/>
            <person name="Wu L."/>
            <person name="Ma J."/>
        </authorList>
    </citation>
    <scope>NUCLEOTIDE SEQUENCE [LARGE SCALE GENOMIC DNA]</scope>
    <source>
        <strain evidence="4">JCM 17388</strain>
    </source>
</reference>
<proteinExistence type="inferred from homology"/>
<feature type="domain" description="Barstar (barnase inhibitor)" evidence="2">
    <location>
        <begin position="185"/>
        <end position="247"/>
    </location>
</feature>
<evidence type="ECO:0000256" key="1">
    <source>
        <dbReference type="ARBA" id="ARBA00006845"/>
    </source>
</evidence>
<comment type="similarity">
    <text evidence="1">Belongs to the barstar family.</text>
</comment>
<keyword evidence="4" id="KW-1185">Reference proteome</keyword>
<dbReference type="InterPro" id="IPR000468">
    <property type="entry name" value="Barstar"/>
</dbReference>
<protein>
    <submittedName>
        <fullName evidence="3">Barstar family protein</fullName>
    </submittedName>
</protein>
<name>A0ABP8B3H2_9ACTN</name>
<dbReference type="EMBL" id="BAABAQ010000008">
    <property type="protein sequence ID" value="GAA4197151.1"/>
    <property type="molecule type" value="Genomic_DNA"/>
</dbReference>
<evidence type="ECO:0000313" key="4">
    <source>
        <dbReference type="Proteomes" id="UP001501251"/>
    </source>
</evidence>
<sequence>MSGDSNVIRLPVSVRHVDDVQLKFLLTDADGQICGSCLDAERVFVEAPEDDERGTVDILGCLPSQRLRDYLNESKRHRRRNPLGPGALRMLDTAGNPLAEFWMGEILDWRPSPLGRERVDLVAHCEDYVPSSHTRHVWERWRTARPDRINQWAGYVGADREEWLTVVFHNSRWRSSHLDRPARRTYDLDGTHVTDKASFYLAIGEAVNGPGGYFGWNLDALSDCLGGHSGAEAPFTLVWHCSHIARESLAFSIEGAGANSTYFDVIRTVFEEKGVDVVLR</sequence>
<dbReference type="Proteomes" id="UP001501251">
    <property type="component" value="Unassembled WGS sequence"/>
</dbReference>
<dbReference type="InterPro" id="IPR035905">
    <property type="entry name" value="Barstar-like_sf"/>
</dbReference>